<dbReference type="InterPro" id="IPR051477">
    <property type="entry name" value="Expansin_CellWall"/>
</dbReference>
<dbReference type="OrthoDB" id="406505at2759"/>
<dbReference type="InterPro" id="IPR036908">
    <property type="entry name" value="RlpA-like_sf"/>
</dbReference>
<gene>
    <name evidence="4" type="ORF">DRE_03834</name>
</gene>
<keyword evidence="5" id="KW-1185">Reference proteome</keyword>
<dbReference type="PRINTS" id="PR01217">
    <property type="entry name" value="PRICHEXTENSN"/>
</dbReference>
<feature type="compositionally biased region" description="Low complexity" evidence="2">
    <location>
        <begin position="86"/>
        <end position="123"/>
    </location>
</feature>
<evidence type="ECO:0000313" key="5">
    <source>
        <dbReference type="Proteomes" id="UP000024837"/>
    </source>
</evidence>
<feature type="compositionally biased region" description="Low complexity" evidence="2">
    <location>
        <begin position="194"/>
        <end position="211"/>
    </location>
</feature>
<protein>
    <recommendedName>
        <fullName evidence="6">RlpA-like protein double-psi beta-barrel domain-containing protein</fullName>
    </recommendedName>
</protein>
<dbReference type="Proteomes" id="UP000024837">
    <property type="component" value="Unassembled WGS sequence"/>
</dbReference>
<evidence type="ECO:0000256" key="3">
    <source>
        <dbReference type="SAM" id="SignalP"/>
    </source>
</evidence>
<dbReference type="EMBL" id="KI966414">
    <property type="protein sequence ID" value="EWC46822.1"/>
    <property type="molecule type" value="Genomic_DNA"/>
</dbReference>
<dbReference type="SUPFAM" id="SSF50685">
    <property type="entry name" value="Barwin-like endoglucanases"/>
    <property type="match status" value="1"/>
</dbReference>
<accession>W7I357</accession>
<feature type="compositionally biased region" description="Pro residues" evidence="2">
    <location>
        <begin position="182"/>
        <end position="193"/>
    </location>
</feature>
<feature type="compositionally biased region" description="Low complexity" evidence="2">
    <location>
        <begin position="162"/>
        <end position="181"/>
    </location>
</feature>
<evidence type="ECO:0000313" key="4">
    <source>
        <dbReference type="EMBL" id="EWC46822.1"/>
    </source>
</evidence>
<evidence type="ECO:0008006" key="6">
    <source>
        <dbReference type="Google" id="ProtNLM"/>
    </source>
</evidence>
<name>W7I357_9PEZI</name>
<dbReference type="PANTHER" id="PTHR31836:SF28">
    <property type="entry name" value="SRCR DOMAIN-CONTAINING PROTEIN-RELATED"/>
    <property type="match status" value="1"/>
</dbReference>
<keyword evidence="1 3" id="KW-0732">Signal</keyword>
<dbReference type="Gene3D" id="2.40.40.10">
    <property type="entry name" value="RlpA-like domain"/>
    <property type="match status" value="1"/>
</dbReference>
<feature type="region of interest" description="Disordered" evidence="2">
    <location>
        <begin position="77"/>
        <end position="216"/>
    </location>
</feature>
<feature type="chain" id="PRO_5004893899" description="RlpA-like protein double-psi beta-barrel domain-containing protein" evidence="3">
    <location>
        <begin position="20"/>
        <end position="329"/>
    </location>
</feature>
<feature type="compositionally biased region" description="Pro residues" evidence="2">
    <location>
        <begin position="124"/>
        <end position="143"/>
    </location>
</feature>
<dbReference type="PANTHER" id="PTHR31836">
    <property type="match status" value="1"/>
</dbReference>
<organism evidence="4 5">
    <name type="scientific">Drechslerella stenobrocha 248</name>
    <dbReference type="NCBI Taxonomy" id="1043628"/>
    <lineage>
        <taxon>Eukaryota</taxon>
        <taxon>Fungi</taxon>
        <taxon>Dikarya</taxon>
        <taxon>Ascomycota</taxon>
        <taxon>Pezizomycotina</taxon>
        <taxon>Orbiliomycetes</taxon>
        <taxon>Orbiliales</taxon>
        <taxon>Orbiliaceae</taxon>
        <taxon>Drechslerella</taxon>
    </lineage>
</organism>
<sequence length="329" mass="34618">MKGFLKASLAAVAITAVAATPLAKPAQSIRHRHLDHHNHNHKRAVVVITKTQRIVEIEYVYSTVYVDPAAVAYKAPTPNVPSYVAPSSTRSSSSIAIPTTTSTPTSTSTSTSTTSTTISTPEYVAPPPPPSTSEYVAPPPPPSTTESSTSTAAPELPTQVIPVYVPPSSSSSPTPSPVSVYTPPPPPPPPSPSPVETYVTPEPATTSTKAASGGGGTSYAGEMFHGEGTYYDCGLGSCGYDNTNDDYVVALSKLRMAPLDGGNPNNNPLCGKKIIVYTDMSPEGVIFTVMDKCPGCPDENDLDICKGPFLKQLGTEAEGRIQLRWQWVN</sequence>
<evidence type="ECO:0000256" key="2">
    <source>
        <dbReference type="SAM" id="MobiDB-lite"/>
    </source>
</evidence>
<dbReference type="AlphaFoldDB" id="W7I357"/>
<proteinExistence type="predicted"/>
<reference evidence="4 5" key="1">
    <citation type="submission" date="2013-05" db="EMBL/GenBank/DDBJ databases">
        <title>Drechslerella stenobrocha genome reveals carnivorous origination and mechanical trapping mechanism of predatory fungi.</title>
        <authorList>
            <person name="Liu X."/>
            <person name="Zhang W."/>
            <person name="Liu K."/>
        </authorList>
    </citation>
    <scope>NUCLEOTIDE SEQUENCE [LARGE SCALE GENOMIC DNA]</scope>
    <source>
        <strain evidence="4 5">248</strain>
    </source>
</reference>
<feature type="compositionally biased region" description="Low complexity" evidence="2">
    <location>
        <begin position="144"/>
        <end position="155"/>
    </location>
</feature>
<dbReference type="CDD" id="cd22191">
    <property type="entry name" value="DPBB_RlpA_EXP_N-like"/>
    <property type="match status" value="1"/>
</dbReference>
<evidence type="ECO:0000256" key="1">
    <source>
        <dbReference type="ARBA" id="ARBA00022729"/>
    </source>
</evidence>
<feature type="signal peptide" evidence="3">
    <location>
        <begin position="1"/>
        <end position="19"/>
    </location>
</feature>
<dbReference type="HOGENOM" id="CLU_844751_0_0_1"/>